<keyword evidence="3" id="KW-1185">Reference proteome</keyword>
<evidence type="ECO:0000256" key="1">
    <source>
        <dbReference type="SAM" id="SignalP"/>
    </source>
</evidence>
<dbReference type="EMBL" id="JAKNCT010000001">
    <property type="protein sequence ID" value="MCG5030055.1"/>
    <property type="molecule type" value="Genomic_DNA"/>
</dbReference>
<gene>
    <name evidence="2" type="ORF">MAF45_01120</name>
</gene>
<dbReference type="Gene3D" id="3.40.50.1820">
    <property type="entry name" value="alpha/beta hydrolase"/>
    <property type="match status" value="1"/>
</dbReference>
<keyword evidence="1" id="KW-0732">Signal</keyword>
<evidence type="ECO:0000313" key="3">
    <source>
        <dbReference type="Proteomes" id="UP001297600"/>
    </source>
</evidence>
<sequence length="237" mass="25743">MRAIFLLAGLSACALAGAQGLSESLETASCPGMTVPYVLDRTGEGSPRYMLILFPGGDGIVNPRRDAEGRIVYRKKDNFLLRARSAAVDEEFAAAAADSTTNLGRFRCLASDLKARFPSADLYLIGTSRGARSTMSLAPDIQDVVKGVIHASSLSMIADFDTRKLKNRQLIVHHRRDGCEATDFESARRSAEKYGTDFIAVDGGTDDGPACQPFSHHGFAGMEREVIDLIKAWIRQK</sequence>
<dbReference type="InterPro" id="IPR029058">
    <property type="entry name" value="AB_hydrolase_fold"/>
</dbReference>
<dbReference type="Proteomes" id="UP001297600">
    <property type="component" value="Unassembled WGS sequence"/>
</dbReference>
<protein>
    <recommendedName>
        <fullName evidence="4">Alpha/beta hydrolase</fullName>
    </recommendedName>
</protein>
<feature type="chain" id="PRO_5046545671" description="Alpha/beta hydrolase" evidence="1">
    <location>
        <begin position="19"/>
        <end position="237"/>
    </location>
</feature>
<evidence type="ECO:0000313" key="2">
    <source>
        <dbReference type="EMBL" id="MCG5030055.1"/>
    </source>
</evidence>
<name>A0ABS9MN54_9BURK</name>
<accession>A0ABS9MN54</accession>
<proteinExistence type="predicted"/>
<dbReference type="SUPFAM" id="SSF53474">
    <property type="entry name" value="alpha/beta-Hydrolases"/>
    <property type="match status" value="1"/>
</dbReference>
<feature type="signal peptide" evidence="1">
    <location>
        <begin position="1"/>
        <end position="18"/>
    </location>
</feature>
<dbReference type="RefSeq" id="WP_237977711.1">
    <property type="nucleotide sequence ID" value="NZ_JAKNCT010000001.1"/>
</dbReference>
<reference evidence="2 3" key="1">
    <citation type="submission" date="2022-02" db="EMBL/GenBank/DDBJ databases">
        <title>Mesosutterella porci, a novel member of the family Sutterellaceae from pig feces.</title>
        <authorList>
            <person name="Wylensek D."/>
            <person name="Clavel T."/>
        </authorList>
    </citation>
    <scope>NUCLEOTIDE SEQUENCE [LARGE SCALE GENOMIC DNA]</scope>
    <source>
        <strain evidence="3">oilRF-744-wt-GAM-9</strain>
    </source>
</reference>
<comment type="caution">
    <text evidence="2">The sequence shown here is derived from an EMBL/GenBank/DDBJ whole genome shotgun (WGS) entry which is preliminary data.</text>
</comment>
<evidence type="ECO:0008006" key="4">
    <source>
        <dbReference type="Google" id="ProtNLM"/>
    </source>
</evidence>
<organism evidence="2 3">
    <name type="scientific">Mesosutterella porci</name>
    <dbReference type="NCBI Taxonomy" id="2915351"/>
    <lineage>
        <taxon>Bacteria</taxon>
        <taxon>Pseudomonadati</taxon>
        <taxon>Pseudomonadota</taxon>
        <taxon>Betaproteobacteria</taxon>
        <taxon>Burkholderiales</taxon>
        <taxon>Sutterellaceae</taxon>
        <taxon>Mesosutterella</taxon>
    </lineage>
</organism>